<dbReference type="Gene3D" id="3.40.50.1820">
    <property type="entry name" value="alpha/beta hydrolase"/>
    <property type="match status" value="1"/>
</dbReference>
<name>A0A427YFD4_9TREE</name>
<sequence>MSGVPIGVSRSLDSNLGNAKRDTSTDKLVSAEPIGEIGGPDSPTGQVSTVRAVSGPSTAFIERPTVLYFHGNAANRAAPFRVRGYSAFSTQLDCNVLAIDYTGLAIPPVARARRALCATPELSWDYVAGNIERLATERGENVKAEDMIILVGQSMGTGVASLLEGQLAQNGLNPRAIVLIAPFYSAVELMLENWLFDFIPLLQSLRLFPKVQTFFQSRLAHPFKSSQALMTTSSPILLNHAVTDTVIPHSHSARLFGDLRSHAEVPPDGVQDAYYGGWGHNCFGNDNKVHFSLTTPSSQ</sequence>
<protein>
    <recommendedName>
        <fullName evidence="4">Serine aminopeptidase S33 domain-containing protein</fullName>
    </recommendedName>
</protein>
<dbReference type="AlphaFoldDB" id="A0A427YFD4"/>
<dbReference type="PANTHER" id="PTHR12277">
    <property type="entry name" value="ALPHA/BETA HYDROLASE DOMAIN-CONTAINING PROTEIN"/>
    <property type="match status" value="1"/>
</dbReference>
<evidence type="ECO:0000313" key="3">
    <source>
        <dbReference type="Proteomes" id="UP000279259"/>
    </source>
</evidence>
<feature type="region of interest" description="Disordered" evidence="1">
    <location>
        <begin position="1"/>
        <end position="47"/>
    </location>
</feature>
<dbReference type="GO" id="GO:0052651">
    <property type="term" value="P:monoacylglycerol catabolic process"/>
    <property type="evidence" value="ECO:0007669"/>
    <property type="project" value="TreeGrafter"/>
</dbReference>
<dbReference type="STRING" id="1890683.A0A427YFD4"/>
<evidence type="ECO:0000256" key="1">
    <source>
        <dbReference type="SAM" id="MobiDB-lite"/>
    </source>
</evidence>
<gene>
    <name evidence="2" type="ORF">EHS25_001881</name>
</gene>
<keyword evidence="3" id="KW-1185">Reference proteome</keyword>
<comment type="caution">
    <text evidence="2">The sequence shown here is derived from an EMBL/GenBank/DDBJ whole genome shotgun (WGS) entry which is preliminary data.</text>
</comment>
<evidence type="ECO:0000313" key="2">
    <source>
        <dbReference type="EMBL" id="RSH89895.1"/>
    </source>
</evidence>
<accession>A0A427YFD4</accession>
<evidence type="ECO:0008006" key="4">
    <source>
        <dbReference type="Google" id="ProtNLM"/>
    </source>
</evidence>
<dbReference type="GO" id="GO:0006660">
    <property type="term" value="P:phosphatidylserine catabolic process"/>
    <property type="evidence" value="ECO:0007669"/>
    <property type="project" value="TreeGrafter"/>
</dbReference>
<dbReference type="GO" id="GO:0047372">
    <property type="term" value="F:monoacylglycerol lipase activity"/>
    <property type="evidence" value="ECO:0007669"/>
    <property type="project" value="TreeGrafter"/>
</dbReference>
<dbReference type="OrthoDB" id="446723at2759"/>
<dbReference type="EMBL" id="RSCD01000012">
    <property type="protein sequence ID" value="RSH89895.1"/>
    <property type="molecule type" value="Genomic_DNA"/>
</dbReference>
<dbReference type="PANTHER" id="PTHR12277:SF194">
    <property type="entry name" value="FI04476P"/>
    <property type="match status" value="1"/>
</dbReference>
<proteinExistence type="predicted"/>
<dbReference type="SUPFAM" id="SSF53474">
    <property type="entry name" value="alpha/beta-Hydrolases"/>
    <property type="match status" value="1"/>
</dbReference>
<dbReference type="Proteomes" id="UP000279259">
    <property type="component" value="Unassembled WGS sequence"/>
</dbReference>
<dbReference type="GO" id="GO:0005789">
    <property type="term" value="C:endoplasmic reticulum membrane"/>
    <property type="evidence" value="ECO:0007669"/>
    <property type="project" value="TreeGrafter"/>
</dbReference>
<dbReference type="InterPro" id="IPR029058">
    <property type="entry name" value="AB_hydrolase_fold"/>
</dbReference>
<reference evidence="2 3" key="1">
    <citation type="submission" date="2018-11" db="EMBL/GenBank/DDBJ databases">
        <title>Genome sequence of Saitozyma podzolica DSM 27192.</title>
        <authorList>
            <person name="Aliyu H."/>
            <person name="Gorte O."/>
            <person name="Ochsenreither K."/>
        </authorList>
    </citation>
    <scope>NUCLEOTIDE SEQUENCE [LARGE SCALE GENOMIC DNA]</scope>
    <source>
        <strain evidence="2 3">DSM 27192</strain>
    </source>
</reference>
<dbReference type="GO" id="GO:0004622">
    <property type="term" value="F:phosphatidylcholine lysophospholipase activity"/>
    <property type="evidence" value="ECO:0007669"/>
    <property type="project" value="TreeGrafter"/>
</dbReference>
<organism evidence="2 3">
    <name type="scientific">Saitozyma podzolica</name>
    <dbReference type="NCBI Taxonomy" id="1890683"/>
    <lineage>
        <taxon>Eukaryota</taxon>
        <taxon>Fungi</taxon>
        <taxon>Dikarya</taxon>
        <taxon>Basidiomycota</taxon>
        <taxon>Agaricomycotina</taxon>
        <taxon>Tremellomycetes</taxon>
        <taxon>Tremellales</taxon>
        <taxon>Trimorphomycetaceae</taxon>
        <taxon>Saitozyma</taxon>
    </lineage>
</organism>